<keyword evidence="2" id="KW-1015">Disulfide bond</keyword>
<dbReference type="InterPro" id="IPR050514">
    <property type="entry name" value="WAP_four-disulfide_core"/>
</dbReference>
<name>A0A8B9FP52_9PSIT</name>
<evidence type="ECO:0000259" key="3">
    <source>
        <dbReference type="PROSITE" id="PS51390"/>
    </source>
</evidence>
<dbReference type="PANTHER" id="PTHR19441:SF30">
    <property type="entry name" value="ELAFIN"/>
    <property type="match status" value="1"/>
</dbReference>
<feature type="domain" description="WAP" evidence="3">
    <location>
        <begin position="71"/>
        <end position="119"/>
    </location>
</feature>
<dbReference type="Proteomes" id="UP000694522">
    <property type="component" value="Unplaced"/>
</dbReference>
<dbReference type="Gene3D" id="4.10.75.10">
    <property type="entry name" value="Elafin-like"/>
    <property type="match status" value="1"/>
</dbReference>
<keyword evidence="5" id="KW-1185">Reference proteome</keyword>
<sequence>MSCGTSCRNDTACSPGEKCCAHGCCTRCLRAEPAPLPGPAPSRGQWVCRGPAAVPMGQDRVRSSPQRGVLPRAHPGLCPPMTDGHRAAKCLLLCLQDRDCPPEQKCCLQGCGRTCVPPLQGKTPP</sequence>
<protein>
    <recommendedName>
        <fullName evidence="3">WAP domain-containing protein</fullName>
    </recommendedName>
</protein>
<proteinExistence type="predicted"/>
<accession>A0A8B9FP52</accession>
<dbReference type="GO" id="GO:0045087">
    <property type="term" value="P:innate immune response"/>
    <property type="evidence" value="ECO:0007669"/>
    <property type="project" value="TreeGrafter"/>
</dbReference>
<dbReference type="PROSITE" id="PS51390">
    <property type="entry name" value="WAP"/>
    <property type="match status" value="1"/>
</dbReference>
<dbReference type="SUPFAM" id="SSF57256">
    <property type="entry name" value="Elafin-like"/>
    <property type="match status" value="1"/>
</dbReference>
<dbReference type="GO" id="GO:0019731">
    <property type="term" value="P:antibacterial humoral response"/>
    <property type="evidence" value="ECO:0007669"/>
    <property type="project" value="TreeGrafter"/>
</dbReference>
<dbReference type="AlphaFoldDB" id="A0A8B9FP52"/>
<dbReference type="InterPro" id="IPR008197">
    <property type="entry name" value="WAP_dom"/>
</dbReference>
<evidence type="ECO:0000313" key="5">
    <source>
        <dbReference type="Proteomes" id="UP000694522"/>
    </source>
</evidence>
<dbReference type="InterPro" id="IPR036645">
    <property type="entry name" value="Elafin-like_sf"/>
</dbReference>
<evidence type="ECO:0000256" key="1">
    <source>
        <dbReference type="ARBA" id="ARBA00022729"/>
    </source>
</evidence>
<dbReference type="GO" id="GO:0005615">
    <property type="term" value="C:extracellular space"/>
    <property type="evidence" value="ECO:0007669"/>
    <property type="project" value="TreeGrafter"/>
</dbReference>
<dbReference type="PRINTS" id="PR00003">
    <property type="entry name" value="4DISULPHCORE"/>
</dbReference>
<organism evidence="4 5">
    <name type="scientific">Amazona collaria</name>
    <name type="common">yellow-billed parrot</name>
    <dbReference type="NCBI Taxonomy" id="241587"/>
    <lineage>
        <taxon>Eukaryota</taxon>
        <taxon>Metazoa</taxon>
        <taxon>Chordata</taxon>
        <taxon>Craniata</taxon>
        <taxon>Vertebrata</taxon>
        <taxon>Euteleostomi</taxon>
        <taxon>Archelosauria</taxon>
        <taxon>Archosauria</taxon>
        <taxon>Dinosauria</taxon>
        <taxon>Saurischia</taxon>
        <taxon>Theropoda</taxon>
        <taxon>Coelurosauria</taxon>
        <taxon>Aves</taxon>
        <taxon>Neognathae</taxon>
        <taxon>Neoaves</taxon>
        <taxon>Telluraves</taxon>
        <taxon>Australaves</taxon>
        <taxon>Psittaciformes</taxon>
        <taxon>Psittacidae</taxon>
        <taxon>Amazona</taxon>
    </lineage>
</organism>
<dbReference type="PANTHER" id="PTHR19441">
    <property type="entry name" value="WHEY ACDIC PROTEIN WAP"/>
    <property type="match status" value="1"/>
</dbReference>
<reference evidence="4" key="2">
    <citation type="submission" date="2025-09" db="UniProtKB">
        <authorList>
            <consortium name="Ensembl"/>
        </authorList>
    </citation>
    <scope>IDENTIFICATION</scope>
</reference>
<dbReference type="GO" id="GO:0004867">
    <property type="term" value="F:serine-type endopeptidase inhibitor activity"/>
    <property type="evidence" value="ECO:0007669"/>
    <property type="project" value="TreeGrafter"/>
</dbReference>
<keyword evidence="1" id="KW-0732">Signal</keyword>
<dbReference type="Pfam" id="PF00095">
    <property type="entry name" value="WAP"/>
    <property type="match status" value="1"/>
</dbReference>
<evidence type="ECO:0000256" key="2">
    <source>
        <dbReference type="ARBA" id="ARBA00023157"/>
    </source>
</evidence>
<dbReference type="Ensembl" id="ENSACOT00000011821.1">
    <property type="protein sequence ID" value="ENSACOP00000011415.1"/>
    <property type="gene ID" value="ENSACOG00000007905.1"/>
</dbReference>
<evidence type="ECO:0000313" key="4">
    <source>
        <dbReference type="Ensembl" id="ENSACOP00000011415.1"/>
    </source>
</evidence>
<reference evidence="4" key="1">
    <citation type="submission" date="2025-08" db="UniProtKB">
        <authorList>
            <consortium name="Ensembl"/>
        </authorList>
    </citation>
    <scope>IDENTIFICATION</scope>
</reference>
<dbReference type="SMART" id="SM00217">
    <property type="entry name" value="WAP"/>
    <property type="match status" value="1"/>
</dbReference>